<feature type="compositionally biased region" description="Gly residues" evidence="1">
    <location>
        <begin position="269"/>
        <end position="278"/>
    </location>
</feature>
<keyword evidence="2" id="KW-1133">Transmembrane helix</keyword>
<reference evidence="3 4" key="1">
    <citation type="submission" date="2018-05" db="EMBL/GenBank/DDBJ databases">
        <title>Genomic Encyclopedia of Type Strains, Phase IV (KMG-IV): sequencing the most valuable type-strain genomes for metagenomic binning, comparative biology and taxonomic classification.</title>
        <authorList>
            <person name="Goeker M."/>
        </authorList>
    </citation>
    <scope>NUCLEOTIDE SEQUENCE [LARGE SCALE GENOMIC DNA]</scope>
    <source>
        <strain evidence="3 4">DSM 18773</strain>
    </source>
</reference>
<name>A0A316DQU9_9BACL</name>
<evidence type="ECO:0000313" key="3">
    <source>
        <dbReference type="EMBL" id="PWK06257.1"/>
    </source>
</evidence>
<feature type="compositionally biased region" description="Low complexity" evidence="1">
    <location>
        <begin position="224"/>
        <end position="236"/>
    </location>
</feature>
<organism evidence="3 4">
    <name type="scientific">Tumebacillus permanentifrigoris</name>
    <dbReference type="NCBI Taxonomy" id="378543"/>
    <lineage>
        <taxon>Bacteria</taxon>
        <taxon>Bacillati</taxon>
        <taxon>Bacillota</taxon>
        <taxon>Bacilli</taxon>
        <taxon>Bacillales</taxon>
        <taxon>Alicyclobacillaceae</taxon>
        <taxon>Tumebacillus</taxon>
    </lineage>
</organism>
<sequence length="497" mass="53575">MNIKTWNLRRWVILCVGLLVLVGSLVAYFGFVPKMYEVDSLRKQLQAAKTQRKQLMATALPTSTTDEQKRTLALLVPAQLEQARFLQELHGDAKASGTVVKSISFYDPNAETAKAAEAKVSSKTASKTTTKPAAEQLPMQTFNGKLSIQGDYQQVRKFLAQFSSMTRLVTFNKWTLKAEQQDITPGVKLSTGTGKVTITTSDGSKNTGSTKTPSKVSPTKESTETTGGDTGGTTSEGTGGTTGDDTGETTVDNTGGTTGDDTGDTTGDNTGGTTGDDTGGTTVPPLTTTENPFQVGLLKLRSQLSAASLTADEIRKQLSADIANDKLLNDLTPIFSQTDFSRYAENIRVTVPTLTNQHEKDLANLRIQQGLNRYTAGLIGQKEAESVFDQEIAHLFIPGTNPNIRDVLGIHSPQPQPTPQPAPQPTPTPSQPVTPSPLPVFNQPILSSLNNHIFKTVVSLDIDFTIYYAPHALDLLPAPSPIHTYDPTRRSNLVESW</sequence>
<gene>
    <name evidence="3" type="ORF">C7459_12020</name>
</gene>
<dbReference type="Gene3D" id="3.30.70.60">
    <property type="match status" value="1"/>
</dbReference>
<keyword evidence="2" id="KW-0472">Membrane</keyword>
<evidence type="ECO:0000313" key="4">
    <source>
        <dbReference type="Proteomes" id="UP000245634"/>
    </source>
</evidence>
<dbReference type="EMBL" id="QGGL01000020">
    <property type="protein sequence ID" value="PWK06257.1"/>
    <property type="molecule type" value="Genomic_DNA"/>
</dbReference>
<evidence type="ECO:0000256" key="1">
    <source>
        <dbReference type="SAM" id="MobiDB-lite"/>
    </source>
</evidence>
<dbReference type="Proteomes" id="UP000245634">
    <property type="component" value="Unassembled WGS sequence"/>
</dbReference>
<keyword evidence="2" id="KW-0812">Transmembrane</keyword>
<keyword evidence="4" id="KW-1185">Reference proteome</keyword>
<feature type="transmembrane region" description="Helical" evidence="2">
    <location>
        <begin position="12"/>
        <end position="31"/>
    </location>
</feature>
<protein>
    <submittedName>
        <fullName evidence="3">Tfp pilus assembly protein PilO</fullName>
    </submittedName>
</protein>
<feature type="region of interest" description="Disordered" evidence="1">
    <location>
        <begin position="190"/>
        <end position="286"/>
    </location>
</feature>
<evidence type="ECO:0000256" key="2">
    <source>
        <dbReference type="SAM" id="Phobius"/>
    </source>
</evidence>
<dbReference type="RefSeq" id="WP_109690875.1">
    <property type="nucleotide sequence ID" value="NZ_QGGL01000020.1"/>
</dbReference>
<dbReference type="OrthoDB" id="9821898at2"/>
<proteinExistence type="predicted"/>
<feature type="compositionally biased region" description="Pro residues" evidence="1">
    <location>
        <begin position="414"/>
        <end position="437"/>
    </location>
</feature>
<feature type="region of interest" description="Disordered" evidence="1">
    <location>
        <begin position="410"/>
        <end position="437"/>
    </location>
</feature>
<dbReference type="AlphaFoldDB" id="A0A316DQU9"/>
<accession>A0A316DQU9</accession>
<comment type="caution">
    <text evidence="3">The sequence shown here is derived from an EMBL/GenBank/DDBJ whole genome shotgun (WGS) entry which is preliminary data.</text>
</comment>
<dbReference type="InterPro" id="IPR014717">
    <property type="entry name" value="Transl_elong_EF1B/ribsomal_bS6"/>
</dbReference>
<feature type="compositionally biased region" description="Polar residues" evidence="1">
    <location>
        <begin position="190"/>
        <end position="220"/>
    </location>
</feature>